<feature type="transmembrane region" description="Helical" evidence="2">
    <location>
        <begin position="12"/>
        <end position="30"/>
    </location>
</feature>
<dbReference type="Pfam" id="PF13559">
    <property type="entry name" value="DUF4129"/>
    <property type="match status" value="1"/>
</dbReference>
<dbReference type="SMART" id="SM00460">
    <property type="entry name" value="TGc"/>
    <property type="match status" value="1"/>
</dbReference>
<evidence type="ECO:0000256" key="2">
    <source>
        <dbReference type="SAM" id="Phobius"/>
    </source>
</evidence>
<feature type="transmembrane region" description="Helical" evidence="2">
    <location>
        <begin position="63"/>
        <end position="83"/>
    </location>
</feature>
<proteinExistence type="predicted"/>
<gene>
    <name evidence="4" type="ORF">BDK89_1784</name>
</gene>
<dbReference type="PANTHER" id="PTHR42736">
    <property type="entry name" value="PROTEIN-GLUTAMINE GAMMA-GLUTAMYLTRANSFERASE"/>
    <property type="match status" value="1"/>
</dbReference>
<keyword evidence="2" id="KW-0812">Transmembrane</keyword>
<comment type="caution">
    <text evidence="4">The sequence shown here is derived from an EMBL/GenBank/DDBJ whole genome shotgun (WGS) entry which is preliminary data.</text>
</comment>
<evidence type="ECO:0000259" key="3">
    <source>
        <dbReference type="SMART" id="SM00460"/>
    </source>
</evidence>
<dbReference type="PANTHER" id="PTHR42736:SF1">
    <property type="entry name" value="PROTEIN-GLUTAMINE GAMMA-GLUTAMYLTRANSFERASE"/>
    <property type="match status" value="1"/>
</dbReference>
<feature type="transmembrane region" description="Helical" evidence="2">
    <location>
        <begin position="174"/>
        <end position="191"/>
    </location>
</feature>
<dbReference type="InterPro" id="IPR038765">
    <property type="entry name" value="Papain-like_cys_pep_sf"/>
</dbReference>
<feature type="transmembrane region" description="Helical" evidence="2">
    <location>
        <begin position="628"/>
        <end position="647"/>
    </location>
</feature>
<feature type="transmembrane region" description="Helical" evidence="2">
    <location>
        <begin position="118"/>
        <end position="137"/>
    </location>
</feature>
<dbReference type="EMBL" id="SOAU01000001">
    <property type="protein sequence ID" value="TDT16200.1"/>
    <property type="molecule type" value="Genomic_DNA"/>
</dbReference>
<dbReference type="Pfam" id="PF01841">
    <property type="entry name" value="Transglut_core"/>
    <property type="match status" value="1"/>
</dbReference>
<evidence type="ECO:0000313" key="4">
    <source>
        <dbReference type="EMBL" id="TDT16200.1"/>
    </source>
</evidence>
<feature type="transmembrane region" description="Helical" evidence="2">
    <location>
        <begin position="36"/>
        <end position="56"/>
    </location>
</feature>
<dbReference type="Gene3D" id="3.10.620.30">
    <property type="match status" value="1"/>
</dbReference>
<dbReference type="GO" id="GO:0008233">
    <property type="term" value="F:peptidase activity"/>
    <property type="evidence" value="ECO:0007669"/>
    <property type="project" value="UniProtKB-KW"/>
</dbReference>
<dbReference type="Pfam" id="PF11992">
    <property type="entry name" value="TgpA_N"/>
    <property type="match status" value="1"/>
</dbReference>
<evidence type="ECO:0000313" key="5">
    <source>
        <dbReference type="Proteomes" id="UP000294558"/>
    </source>
</evidence>
<dbReference type="OrthoDB" id="9804023at2"/>
<dbReference type="InterPro" id="IPR021878">
    <property type="entry name" value="TgpA_N"/>
</dbReference>
<keyword evidence="4" id="KW-0378">Hydrolase</keyword>
<name>A0A4R7HZE6_9ACTN</name>
<feature type="region of interest" description="Disordered" evidence="1">
    <location>
        <begin position="530"/>
        <end position="622"/>
    </location>
</feature>
<dbReference type="Proteomes" id="UP000294558">
    <property type="component" value="Unassembled WGS sequence"/>
</dbReference>
<dbReference type="AlphaFoldDB" id="A0A4R7HZE6"/>
<dbReference type="RefSeq" id="WP_133868596.1">
    <property type="nucleotide sequence ID" value="NZ_SOAU01000001.1"/>
</dbReference>
<feature type="transmembrane region" description="Helical" evidence="2">
    <location>
        <begin position="149"/>
        <end position="168"/>
    </location>
</feature>
<dbReference type="InterPro" id="IPR052901">
    <property type="entry name" value="Bact_TGase-like"/>
</dbReference>
<dbReference type="InterPro" id="IPR025403">
    <property type="entry name" value="TgpA-like_C"/>
</dbReference>
<keyword evidence="2" id="KW-1133">Transmembrane helix</keyword>
<feature type="transmembrane region" description="Helical" evidence="2">
    <location>
        <begin position="212"/>
        <end position="232"/>
    </location>
</feature>
<dbReference type="GO" id="GO:0006508">
    <property type="term" value="P:proteolysis"/>
    <property type="evidence" value="ECO:0007669"/>
    <property type="project" value="UniProtKB-KW"/>
</dbReference>
<organism evidence="4 5">
    <name type="scientific">Ilumatobacter fluminis</name>
    <dbReference type="NCBI Taxonomy" id="467091"/>
    <lineage>
        <taxon>Bacteria</taxon>
        <taxon>Bacillati</taxon>
        <taxon>Actinomycetota</taxon>
        <taxon>Acidimicrobiia</taxon>
        <taxon>Acidimicrobiales</taxon>
        <taxon>Ilumatobacteraceae</taxon>
        <taxon>Ilumatobacter</taxon>
    </lineage>
</organism>
<evidence type="ECO:0000256" key="1">
    <source>
        <dbReference type="SAM" id="MobiDB-lite"/>
    </source>
</evidence>
<dbReference type="SUPFAM" id="SSF54001">
    <property type="entry name" value="Cysteine proteinases"/>
    <property type="match status" value="1"/>
</dbReference>
<keyword evidence="5" id="KW-1185">Reference proteome</keyword>
<feature type="compositionally biased region" description="Polar residues" evidence="1">
    <location>
        <begin position="575"/>
        <end position="588"/>
    </location>
</feature>
<reference evidence="4 5" key="1">
    <citation type="submission" date="2019-03" db="EMBL/GenBank/DDBJ databases">
        <title>Sequencing the genomes of 1000 actinobacteria strains.</title>
        <authorList>
            <person name="Klenk H.-P."/>
        </authorList>
    </citation>
    <scope>NUCLEOTIDE SEQUENCE [LARGE SCALE GENOMIC DNA]</scope>
    <source>
        <strain evidence="4 5">DSM 18936</strain>
    </source>
</reference>
<keyword evidence="4" id="KW-0645">Protease</keyword>
<protein>
    <submittedName>
        <fullName evidence="4">Transglutaminase-like putative cysteine protease</fullName>
    </submittedName>
</protein>
<sequence>MSRPSTSLTKDALATVALCGYTIAVAVGFARVFSGWAFLSDFVLLAVVGHGFSFGLRRAGVSGWLAIPAQALVLVWLLGVVYYRDTLNLLIPGGTTWDAVQNQLSLVRDQFPTAVAPVLYDVVGWASLSALSLVLVISMSDAFAFRAQARGEALVPGGVLFVFIAALGDDRLRIASTALLVGTGVLAVIALRQLHDRDRATVLSARRSATSLAAPVALASALVIALLAGAIGPRLPGAGEEPLYETKGRSGTNLIDNPLVDIRSRLTNLGNVELFRVNADEEAYWRLITLAAFDGQRFTLPPSDLDPVDAPTSGDGTRIRQQIQILALEGDVVPAAADPVQASGVSDGKQLRLRQQDDSSTLLSPQDFEPGDLFDIVSVAPDADPETLASAGVAAVPDEIYLELPDNLPDVLFEETERLTAGITSPYEQALALQSWFRDPTQFTYSLEVQSGHDANAIESFFEVRAGYCEQFAATFAAMARVAGIPSRVAVGYTPGTQEEPGWFTVIGKNAHAWPELWFDGIGWVAFEPTPGRGAPGAESYTGVPAQQDESGTGGGDGSGADPLPGPTPTAPPTVVQNDSPAVTTTTIPGDAVPDTPADAGIPSDPDPNIEPVPVGSGDDDGSGGFPWTPIVVISLVVLVIAAPAIIRRLLRLRSRVHGPRDQIAAAWQRACAAASDVGVVGSPAMTATEWATATAAVMPVAARPMASLAEVVDLVSFARPDELDVERRGTFGDSIADDCELWATQIDKITTDTMTATQRVERYFTAYR</sequence>
<feature type="domain" description="Transglutaminase-like" evidence="3">
    <location>
        <begin position="461"/>
        <end position="531"/>
    </location>
</feature>
<feature type="region of interest" description="Disordered" evidence="1">
    <location>
        <begin position="341"/>
        <end position="367"/>
    </location>
</feature>
<accession>A0A4R7HZE6</accession>
<keyword evidence="2" id="KW-0472">Membrane</keyword>
<dbReference type="InterPro" id="IPR002931">
    <property type="entry name" value="Transglutaminase-like"/>
</dbReference>